<protein>
    <submittedName>
        <fullName evidence="1">Uncharacterized protein</fullName>
    </submittedName>
</protein>
<dbReference type="Proteomes" id="UP000019183">
    <property type="component" value="Unassembled WGS sequence"/>
</dbReference>
<dbReference type="AlphaFoldDB" id="W1DTD4"/>
<proteinExistence type="predicted"/>
<evidence type="ECO:0000313" key="2">
    <source>
        <dbReference type="Proteomes" id="UP000019183"/>
    </source>
</evidence>
<comment type="caution">
    <text evidence="1">The sequence shown here is derived from an EMBL/GenBank/DDBJ whole genome shotgun (WGS) entry which is preliminary data.</text>
</comment>
<accession>W1DTD4</accession>
<evidence type="ECO:0000313" key="1">
    <source>
        <dbReference type="EMBL" id="CDL12668.1"/>
    </source>
</evidence>
<keyword evidence="2" id="KW-1185">Reference proteome</keyword>
<name>W1DTD4_KLEPN</name>
<dbReference type="EMBL" id="CBWK010000819">
    <property type="protein sequence ID" value="CDL12668.1"/>
    <property type="molecule type" value="Genomic_DNA"/>
</dbReference>
<reference evidence="1" key="1">
    <citation type="submission" date="2013-10" db="EMBL/GenBank/DDBJ databases">
        <title>Antibiotic resistance diversity of beta-lactamase producers in the General Hospital Vienna.</title>
        <authorList>
            <person name="Barisic I."/>
            <person name="Mitteregger D."/>
            <person name="Hirschl A.M."/>
            <person name="Noehammer C."/>
            <person name="Wiesinger-Mayr H."/>
        </authorList>
    </citation>
    <scope>NUCLEOTIDE SEQUENCE [LARGE SCALE GENOMIC DNA]</scope>
    <source>
        <strain evidence="1">IS43</strain>
    </source>
</reference>
<sequence>MGRSPNNADAYVLTYAYPMMKKQFNTTGLQQGRVITVYAPYF</sequence>
<organism evidence="1 2">
    <name type="scientific">Klebsiella pneumoniae IS43</name>
    <dbReference type="NCBI Taxonomy" id="1432552"/>
    <lineage>
        <taxon>Bacteria</taxon>
        <taxon>Pseudomonadati</taxon>
        <taxon>Pseudomonadota</taxon>
        <taxon>Gammaproteobacteria</taxon>
        <taxon>Enterobacterales</taxon>
        <taxon>Enterobacteriaceae</taxon>
        <taxon>Klebsiella/Raoultella group</taxon>
        <taxon>Klebsiella</taxon>
        <taxon>Klebsiella pneumoniae complex</taxon>
    </lineage>
</organism>